<dbReference type="InterPro" id="IPR052514">
    <property type="entry name" value="SAM-dependent_MTase"/>
</dbReference>
<proteinExistence type="predicted"/>
<name>A0ABV5B7Y0_9BACL</name>
<dbReference type="GO" id="GO:0032259">
    <property type="term" value="P:methylation"/>
    <property type="evidence" value="ECO:0007669"/>
    <property type="project" value="UniProtKB-KW"/>
</dbReference>
<sequence length="261" mass="29646">MHGTYIGDHKMLISLGYGGWITVSSQDYSLMPVLVTTGYFEYPLTNYFLKYIKAGDTVVDIGANIGYFTLLAARQVGTQGKVIGYEANPEMLPILRDNLAMNWVTDQVTLSNKAIYSENKNLEIQISERFPCYSSINERPEDNNVVDRYKKISIPGVTLDSELMDMDRIDLVKIDIEGGEYQAFLGMRGLIKQGKIKNISFEWNRPMLGEECEPFIQLLNLILHHHGGRLYVLSTEGDPVPVKLQEIISKDFYPFALIQFN</sequence>
<keyword evidence="2" id="KW-0489">Methyltransferase</keyword>
<dbReference type="CDD" id="cd02440">
    <property type="entry name" value="AdoMet_MTases"/>
    <property type="match status" value="1"/>
</dbReference>
<evidence type="ECO:0000259" key="1">
    <source>
        <dbReference type="Pfam" id="PF05050"/>
    </source>
</evidence>
<dbReference type="SUPFAM" id="SSF53335">
    <property type="entry name" value="S-adenosyl-L-methionine-dependent methyltransferases"/>
    <property type="match status" value="1"/>
</dbReference>
<feature type="domain" description="Methyltransferase FkbM" evidence="1">
    <location>
        <begin position="60"/>
        <end position="227"/>
    </location>
</feature>
<dbReference type="NCBIfam" id="TIGR01444">
    <property type="entry name" value="fkbM_fam"/>
    <property type="match status" value="1"/>
</dbReference>
<gene>
    <name evidence="2" type="ORF">ACE3NQ_12740</name>
</gene>
<dbReference type="PANTHER" id="PTHR34203:SF15">
    <property type="entry name" value="SLL1173 PROTEIN"/>
    <property type="match status" value="1"/>
</dbReference>
<dbReference type="GO" id="GO:0008168">
    <property type="term" value="F:methyltransferase activity"/>
    <property type="evidence" value="ECO:0007669"/>
    <property type="project" value="UniProtKB-KW"/>
</dbReference>
<dbReference type="Pfam" id="PF05050">
    <property type="entry name" value="Methyltransf_21"/>
    <property type="match status" value="1"/>
</dbReference>
<dbReference type="EMBL" id="JBHILM010000012">
    <property type="protein sequence ID" value="MFB5681781.1"/>
    <property type="molecule type" value="Genomic_DNA"/>
</dbReference>
<dbReference type="Gene3D" id="3.40.50.150">
    <property type="entry name" value="Vaccinia Virus protein VP39"/>
    <property type="match status" value="1"/>
</dbReference>
<dbReference type="InterPro" id="IPR029063">
    <property type="entry name" value="SAM-dependent_MTases_sf"/>
</dbReference>
<accession>A0ABV5B7Y0</accession>
<evidence type="ECO:0000313" key="3">
    <source>
        <dbReference type="Proteomes" id="UP001580407"/>
    </source>
</evidence>
<keyword evidence="3" id="KW-1185">Reference proteome</keyword>
<evidence type="ECO:0000313" key="2">
    <source>
        <dbReference type="EMBL" id="MFB5681781.1"/>
    </source>
</evidence>
<comment type="caution">
    <text evidence="2">The sequence shown here is derived from an EMBL/GenBank/DDBJ whole genome shotgun (WGS) entry which is preliminary data.</text>
</comment>
<dbReference type="InterPro" id="IPR006342">
    <property type="entry name" value="FkbM_mtfrase"/>
</dbReference>
<reference evidence="2 3" key="1">
    <citation type="submission" date="2024-09" db="EMBL/GenBank/DDBJ databases">
        <authorList>
            <person name="Ruan L."/>
        </authorList>
    </citation>
    <scope>NUCLEOTIDE SEQUENCE [LARGE SCALE GENOMIC DNA]</scope>
    <source>
        <strain evidence="2 3">D33</strain>
    </source>
</reference>
<keyword evidence="2" id="KW-0808">Transferase</keyword>
<dbReference type="RefSeq" id="WP_375525557.1">
    <property type="nucleotide sequence ID" value="NZ_JBHILM010000012.1"/>
</dbReference>
<protein>
    <submittedName>
        <fullName evidence="2">FkbM family methyltransferase</fullName>
    </submittedName>
</protein>
<dbReference type="PANTHER" id="PTHR34203">
    <property type="entry name" value="METHYLTRANSFERASE, FKBM FAMILY PROTEIN"/>
    <property type="match status" value="1"/>
</dbReference>
<dbReference type="Proteomes" id="UP001580407">
    <property type="component" value="Unassembled WGS sequence"/>
</dbReference>
<organism evidence="2 3">
    <name type="scientific">Paenibacillus terreus</name>
    <dbReference type="NCBI Taxonomy" id="1387834"/>
    <lineage>
        <taxon>Bacteria</taxon>
        <taxon>Bacillati</taxon>
        <taxon>Bacillota</taxon>
        <taxon>Bacilli</taxon>
        <taxon>Bacillales</taxon>
        <taxon>Paenibacillaceae</taxon>
        <taxon>Paenibacillus</taxon>
    </lineage>
</organism>